<evidence type="ECO:0000313" key="2">
    <source>
        <dbReference type="EMBL" id="CAE8637107.1"/>
    </source>
</evidence>
<keyword evidence="1" id="KW-1133">Transmembrane helix</keyword>
<dbReference type="Proteomes" id="UP000626109">
    <property type="component" value="Unassembled WGS sequence"/>
</dbReference>
<evidence type="ECO:0000313" key="3">
    <source>
        <dbReference type="Proteomes" id="UP000626109"/>
    </source>
</evidence>
<keyword evidence="1" id="KW-0472">Membrane</keyword>
<dbReference type="EMBL" id="CAJNNW010001315">
    <property type="protein sequence ID" value="CAE8637107.1"/>
    <property type="molecule type" value="Genomic_DNA"/>
</dbReference>
<reference evidence="2" key="1">
    <citation type="submission" date="2021-02" db="EMBL/GenBank/DDBJ databases">
        <authorList>
            <person name="Dougan E. K."/>
            <person name="Rhodes N."/>
            <person name="Thang M."/>
            <person name="Chan C."/>
        </authorList>
    </citation>
    <scope>NUCLEOTIDE SEQUENCE</scope>
</reference>
<sequence>MTLLTGDPSWRMWLGELGCSSPLSPSLISAVKGCQELSGIDEHNKNNNNNACQAFYRGFLDWDLSIGLATDLLTSPEHVFWFTMRDALGHQGIPEFFGLMSGDCSDQNCKLKAASQSTFPVVPRSKVPADSYETGKSDKLVPGHLFARQGSHETSSQNREQQPQQQQLQVWAPRTSTLIIFIVTVPQVMAVFVFLIICGCPTWLEERVHQRAKLVSNQRAWQTRFPTHPLYQALPIKVHQEARLASDQRA</sequence>
<organism evidence="2 3">
    <name type="scientific">Polarella glacialis</name>
    <name type="common">Dinoflagellate</name>
    <dbReference type="NCBI Taxonomy" id="89957"/>
    <lineage>
        <taxon>Eukaryota</taxon>
        <taxon>Sar</taxon>
        <taxon>Alveolata</taxon>
        <taxon>Dinophyceae</taxon>
        <taxon>Suessiales</taxon>
        <taxon>Suessiaceae</taxon>
        <taxon>Polarella</taxon>
    </lineage>
</organism>
<name>A0A813HHZ1_POLGL</name>
<proteinExistence type="predicted"/>
<dbReference type="AlphaFoldDB" id="A0A813HHZ1"/>
<gene>
    <name evidence="2" type="ORF">PGLA2088_LOCUS1659</name>
</gene>
<comment type="caution">
    <text evidence="2">The sequence shown here is derived from an EMBL/GenBank/DDBJ whole genome shotgun (WGS) entry which is preliminary data.</text>
</comment>
<evidence type="ECO:0000256" key="1">
    <source>
        <dbReference type="SAM" id="Phobius"/>
    </source>
</evidence>
<protein>
    <submittedName>
        <fullName evidence="2">Uncharacterized protein</fullName>
    </submittedName>
</protein>
<feature type="transmembrane region" description="Helical" evidence="1">
    <location>
        <begin position="178"/>
        <end position="204"/>
    </location>
</feature>
<keyword evidence="1" id="KW-0812">Transmembrane</keyword>
<accession>A0A813HHZ1</accession>